<dbReference type="Pfam" id="PF01322">
    <property type="entry name" value="Cytochrom_C_2"/>
    <property type="match status" value="1"/>
</dbReference>
<evidence type="ECO:0000313" key="11">
    <source>
        <dbReference type="Proteomes" id="UP000030980"/>
    </source>
</evidence>
<keyword evidence="5 6" id="KW-0408">Iron</keyword>
<comment type="PTM">
    <text evidence="7">Binds 1 heme group per subunit.</text>
</comment>
<evidence type="ECO:0000256" key="3">
    <source>
        <dbReference type="ARBA" id="ARBA00022723"/>
    </source>
</evidence>
<dbReference type="GO" id="GO:0020037">
    <property type="term" value="F:heme binding"/>
    <property type="evidence" value="ECO:0007669"/>
    <property type="project" value="InterPro"/>
</dbReference>
<evidence type="ECO:0000256" key="7">
    <source>
        <dbReference type="PIRSR" id="PIRSR000027-2"/>
    </source>
</evidence>
<dbReference type="Proteomes" id="UP000030980">
    <property type="component" value="Unassembled WGS sequence"/>
</dbReference>
<evidence type="ECO:0000256" key="1">
    <source>
        <dbReference type="ARBA" id="ARBA00022448"/>
    </source>
</evidence>
<evidence type="ECO:0000256" key="5">
    <source>
        <dbReference type="ARBA" id="ARBA00023004"/>
    </source>
</evidence>
<dbReference type="InterPro" id="IPR010980">
    <property type="entry name" value="Cyt_c/b562"/>
</dbReference>
<dbReference type="AlphaFoldDB" id="A0A0B3BVN7"/>
<keyword evidence="8" id="KW-0732">Signal</keyword>
<dbReference type="InterPro" id="IPR002321">
    <property type="entry name" value="Cyt_c_II"/>
</dbReference>
<dbReference type="GO" id="GO:0009055">
    <property type="term" value="F:electron transfer activity"/>
    <property type="evidence" value="ECO:0007669"/>
    <property type="project" value="InterPro"/>
</dbReference>
<evidence type="ECO:0000313" key="12">
    <source>
        <dbReference type="Proteomes" id="UP000186079"/>
    </source>
</evidence>
<dbReference type="EMBL" id="FTMC01000003">
    <property type="protein sequence ID" value="SIQ13468.1"/>
    <property type="molecule type" value="Genomic_DNA"/>
</dbReference>
<evidence type="ECO:0000256" key="2">
    <source>
        <dbReference type="ARBA" id="ARBA00022617"/>
    </source>
</evidence>
<keyword evidence="3 6" id="KW-0479">Metal-binding</keyword>
<dbReference type="PIRSF" id="PIRSF000027">
    <property type="entry name" value="Cytc_c_prime"/>
    <property type="match status" value="1"/>
</dbReference>
<dbReference type="STRING" id="706570.PT85_11195"/>
<organism evidence="9 11">
    <name type="scientific">Pseudomonas flexibilis</name>
    <dbReference type="NCBI Taxonomy" id="706570"/>
    <lineage>
        <taxon>Bacteria</taxon>
        <taxon>Pseudomonadati</taxon>
        <taxon>Pseudomonadota</taxon>
        <taxon>Gammaproteobacteria</taxon>
        <taxon>Pseudomonadales</taxon>
        <taxon>Pseudomonadaceae</taxon>
        <taxon>Pseudomonas</taxon>
    </lineage>
</organism>
<feature type="chain" id="PRO_5015034573" evidence="8">
    <location>
        <begin position="23"/>
        <end position="155"/>
    </location>
</feature>
<dbReference type="EMBL" id="JTAK01000004">
    <property type="protein sequence ID" value="KHO64744.1"/>
    <property type="molecule type" value="Genomic_DNA"/>
</dbReference>
<feature type="binding site" description="axial binding residue" evidence="6">
    <location>
        <position position="149"/>
    </location>
    <ligand>
        <name>heme c</name>
        <dbReference type="ChEBI" id="CHEBI:61717"/>
    </ligand>
    <ligandPart>
        <name>Fe</name>
        <dbReference type="ChEBI" id="CHEBI:18248"/>
    </ligandPart>
</feature>
<dbReference type="InterPro" id="IPR015984">
    <property type="entry name" value="Cyt_c_prime_subgr"/>
</dbReference>
<dbReference type="RefSeq" id="WP_027589083.1">
    <property type="nucleotide sequence ID" value="NZ_FMUP01000002.1"/>
</dbReference>
<feature type="signal peptide" evidence="8">
    <location>
        <begin position="1"/>
        <end position="22"/>
    </location>
</feature>
<dbReference type="Gene3D" id="1.20.120.10">
    <property type="entry name" value="Cytochrome c/b562"/>
    <property type="match status" value="1"/>
</dbReference>
<dbReference type="Proteomes" id="UP000186079">
    <property type="component" value="Unassembled WGS sequence"/>
</dbReference>
<dbReference type="GO" id="GO:0042597">
    <property type="term" value="C:periplasmic space"/>
    <property type="evidence" value="ECO:0007669"/>
    <property type="project" value="InterPro"/>
</dbReference>
<protein>
    <submittedName>
        <fullName evidence="9 10">Cytochrome C</fullName>
    </submittedName>
</protein>
<evidence type="ECO:0000256" key="6">
    <source>
        <dbReference type="PIRSR" id="PIRSR000027-1"/>
    </source>
</evidence>
<accession>A0A0B3BVN7</accession>
<keyword evidence="1" id="KW-0813">Transport</keyword>
<dbReference type="PROSITE" id="PS51009">
    <property type="entry name" value="CYTCII"/>
    <property type="match status" value="1"/>
</dbReference>
<dbReference type="SUPFAM" id="SSF47175">
    <property type="entry name" value="Cytochromes"/>
    <property type="match status" value="1"/>
</dbReference>
<evidence type="ECO:0000256" key="8">
    <source>
        <dbReference type="SAM" id="SignalP"/>
    </source>
</evidence>
<keyword evidence="11" id="KW-1185">Reference proteome</keyword>
<feature type="binding site" description="covalent" evidence="7">
    <location>
        <position position="145"/>
    </location>
    <ligand>
        <name>heme c</name>
        <dbReference type="ChEBI" id="CHEBI:61717"/>
    </ligand>
</feature>
<evidence type="ECO:0000313" key="10">
    <source>
        <dbReference type="EMBL" id="SIQ13468.1"/>
    </source>
</evidence>
<dbReference type="InterPro" id="IPR012127">
    <property type="entry name" value="Cyt_c_prime"/>
</dbReference>
<dbReference type="GO" id="GO:0005506">
    <property type="term" value="F:iron ion binding"/>
    <property type="evidence" value="ECO:0007669"/>
    <property type="project" value="InterPro"/>
</dbReference>
<sequence length="155" mass="16152">MKALVIGSLSAVLAAASLTANAQLSVEDQIQYRKAGYQFMSWNMGKIKAQVIDGSVPFDAAQVQASANAIAALANSGMGALYSPDSVQGKAPVKTRLKPEFFQNLEKAGQIGGQFVQAANTLASEAASGDQARIRKAFGDVGAGCKACHDNFRAK</sequence>
<dbReference type="PATRIC" id="fig|706570.3.peg.1943"/>
<proteinExistence type="predicted"/>
<keyword evidence="4" id="KW-0249">Electron transport</keyword>
<feature type="binding site" description="covalent" evidence="7">
    <location>
        <position position="148"/>
    </location>
    <ligand>
        <name>heme c</name>
        <dbReference type="ChEBI" id="CHEBI:61717"/>
    </ligand>
</feature>
<reference evidence="9 11" key="1">
    <citation type="submission" date="2014-11" db="EMBL/GenBank/DDBJ databases">
        <title>Genome sequence of Pseudomonas tuomuerensis JCM 14085.</title>
        <authorList>
            <person name="Shin S.-K."/>
            <person name="Yi H."/>
        </authorList>
    </citation>
    <scope>NUCLEOTIDE SEQUENCE [LARGE SCALE GENOMIC DNA]</scope>
    <source>
        <strain evidence="9 11">JCM 14085</strain>
    </source>
</reference>
<evidence type="ECO:0000313" key="9">
    <source>
        <dbReference type="EMBL" id="KHO64744.1"/>
    </source>
</evidence>
<reference evidence="10 12" key="2">
    <citation type="submission" date="2017-01" db="EMBL/GenBank/DDBJ databases">
        <authorList>
            <person name="Mah S.A."/>
            <person name="Swanson W.J."/>
            <person name="Moy G.W."/>
            <person name="Vacquier V.D."/>
        </authorList>
    </citation>
    <scope>NUCLEOTIDE SEQUENCE [LARGE SCALE GENOMIC DNA]</scope>
    <source>
        <strain evidence="10 12">ATCC 29606</strain>
    </source>
</reference>
<accession>A0A0B2D3W9</accession>
<evidence type="ECO:0000256" key="4">
    <source>
        <dbReference type="ARBA" id="ARBA00022982"/>
    </source>
</evidence>
<keyword evidence="2 7" id="KW-0349">Heme</keyword>
<gene>
    <name evidence="9" type="ORF">PT85_11195</name>
    <name evidence="10" type="ORF">SAMN05421672_103123</name>
</gene>
<name>A0A0B3BVN7_9PSED</name>
<dbReference type="GO" id="GO:0022900">
    <property type="term" value="P:electron transport chain"/>
    <property type="evidence" value="ECO:0007669"/>
    <property type="project" value="InterPro"/>
</dbReference>
<dbReference type="PRINTS" id="PR00608">
    <property type="entry name" value="CYTCHROMECII"/>
</dbReference>